<feature type="region of interest" description="Disordered" evidence="7">
    <location>
        <begin position="301"/>
        <end position="325"/>
    </location>
</feature>
<reference evidence="9" key="2">
    <citation type="submission" date="2025-09" db="UniProtKB">
        <authorList>
            <consortium name="Ensembl"/>
        </authorList>
    </citation>
    <scope>IDENTIFICATION</scope>
</reference>
<feature type="region of interest" description="Disordered" evidence="7">
    <location>
        <begin position="420"/>
        <end position="512"/>
    </location>
</feature>
<keyword evidence="3" id="KW-0862">Zinc</keyword>
<dbReference type="Proteomes" id="UP001108240">
    <property type="component" value="Unplaced"/>
</dbReference>
<feature type="coiled-coil region" evidence="6">
    <location>
        <begin position="128"/>
        <end position="261"/>
    </location>
</feature>
<dbReference type="InterPro" id="IPR051002">
    <property type="entry name" value="UBA_autophagy_assoc_protein"/>
</dbReference>
<dbReference type="InterPro" id="IPR012852">
    <property type="entry name" value="CALCOCO1-like"/>
</dbReference>
<dbReference type="Pfam" id="PF17751">
    <property type="entry name" value="SKICH"/>
    <property type="match status" value="1"/>
</dbReference>
<dbReference type="GeneTree" id="ENSGT00950000183025"/>
<dbReference type="Pfam" id="PF18112">
    <property type="entry name" value="Zn-C2H2_12"/>
    <property type="match status" value="1"/>
</dbReference>
<evidence type="ECO:0000256" key="3">
    <source>
        <dbReference type="ARBA" id="ARBA00022833"/>
    </source>
</evidence>
<protein>
    <submittedName>
        <fullName evidence="9">Tax1 (human T-cell leukemia virus type I) binding protein 1a</fullName>
    </submittedName>
</protein>
<proteinExistence type="predicted"/>
<sequence length="781" mass="89873">MMLSACNTGASAGGGSVVMETSNFAHVIFQNVGKSFLPQAALECHYTLTPFITPHPKDWVGIFKVGWSSARDYYTFLWSPMPENYTKGSTVHRTIIFQGYYVPRSDGEELLTMEDDGNSDILVVTTKTGLLEQRVEEVQQECKELQKALRLLTQERDQLQERQRQQNQELQKGLHEEKEEAQARVRQLEQDLLEITQKAVLKETELDCLRDRLQKVISEKDGLQTQLKNERDERELYKSHVRSAELENTKLSAELQMLKAMELNREVTIAQYQEELHRLRTERDTHPADAGLKEQLRQAEEQLQATRQQAAMLGSELRDASGGRDRTMAELYRARQETEDLRARLVEAQEECRHAQNQLDRMRSQASKEVGRAGVSVVSELEAELQKEVEELKLRLNMAAEHYKEKYRECQRLRRQVTKLTQQQETQQGDCNRNDASTETTQELHTPDAETPPTDQYPAEIKPVTQSDAERMGTEGRPGQERKEEKKEEEEEDDDDEEEEDEDEEEEECSVSVEAELACMEEKWREQCTINENLKLLLASEEQRFKTQVAEKDREVSALRESLVVVTREKEKLEKELRQCMNRVEAAASRRSEPMILRYPLPYTQDQPSPPLVPQQPAELQYGNPYLEQETRDGADGALSPEQTCRPPPLAPPPWGGPVVCSQPSRSLSPPDGLENPAEERPNGGDGEAPAVCDHQSLESNESHTSFCFDTRPDVHKRCPLCEVIFPPQFEQSRFERHVESHWRVCPVCSEQFPLDCQQHLYEKHVHTHFDDNVLNFDNFD</sequence>
<evidence type="ECO:0000256" key="7">
    <source>
        <dbReference type="SAM" id="MobiDB-lite"/>
    </source>
</evidence>
<dbReference type="AlphaFoldDB" id="A0A8C1DYX1"/>
<feature type="compositionally biased region" description="Pro residues" evidence="7">
    <location>
        <begin position="646"/>
        <end position="656"/>
    </location>
</feature>
<dbReference type="CDD" id="cd21970">
    <property type="entry name" value="Zn-C2H2_TAX1BP1_rpt2"/>
    <property type="match status" value="1"/>
</dbReference>
<evidence type="ECO:0000256" key="5">
    <source>
        <dbReference type="PROSITE-ProRule" id="PRU01253"/>
    </source>
</evidence>
<dbReference type="InterPro" id="IPR041611">
    <property type="entry name" value="SKICH"/>
</dbReference>
<feature type="region of interest" description="Disordered" evidence="7">
    <location>
        <begin position="630"/>
        <end position="691"/>
    </location>
</feature>
<feature type="domain" description="UBZ1-type" evidence="8">
    <location>
        <begin position="743"/>
        <end position="769"/>
    </location>
</feature>
<feature type="compositionally biased region" description="Polar residues" evidence="7">
    <location>
        <begin position="420"/>
        <end position="444"/>
    </location>
</feature>
<reference evidence="9" key="1">
    <citation type="submission" date="2025-08" db="UniProtKB">
        <authorList>
            <consortium name="Ensembl"/>
        </authorList>
    </citation>
    <scope>IDENTIFICATION</scope>
</reference>
<dbReference type="PROSITE" id="PS51905">
    <property type="entry name" value="ZF_UBZ1"/>
    <property type="match status" value="2"/>
</dbReference>
<dbReference type="PANTHER" id="PTHR31915">
    <property type="entry name" value="SKICH DOMAIN-CONTAINING PROTEIN"/>
    <property type="match status" value="1"/>
</dbReference>
<dbReference type="InterPro" id="IPR041641">
    <property type="entry name" value="CALCOCO1/2_Zn_UBZ1"/>
</dbReference>
<evidence type="ECO:0000313" key="10">
    <source>
        <dbReference type="Proteomes" id="UP001108240"/>
    </source>
</evidence>
<keyword evidence="1" id="KW-0479">Metal-binding</keyword>
<dbReference type="PANTHER" id="PTHR31915:SF7">
    <property type="entry name" value="TAX1-BINDING PROTEIN 1 HOMOLOG A"/>
    <property type="match status" value="1"/>
</dbReference>
<dbReference type="Pfam" id="PF07888">
    <property type="entry name" value="CALCOCO1"/>
    <property type="match status" value="1"/>
</dbReference>
<evidence type="ECO:0000259" key="8">
    <source>
        <dbReference type="PROSITE" id="PS51905"/>
    </source>
</evidence>
<evidence type="ECO:0000256" key="1">
    <source>
        <dbReference type="ARBA" id="ARBA00022723"/>
    </source>
</evidence>
<feature type="compositionally biased region" description="Basic and acidic residues" evidence="7">
    <location>
        <begin position="468"/>
        <end position="486"/>
    </location>
</feature>
<dbReference type="CDD" id="cd21969">
    <property type="entry name" value="Zn-C2H2_TAX1BP1_rpt1"/>
    <property type="match status" value="1"/>
</dbReference>
<dbReference type="GO" id="GO:0008270">
    <property type="term" value="F:zinc ion binding"/>
    <property type="evidence" value="ECO:0007669"/>
    <property type="project" value="UniProtKB-KW"/>
</dbReference>
<feature type="compositionally biased region" description="Acidic residues" evidence="7">
    <location>
        <begin position="487"/>
        <end position="509"/>
    </location>
</feature>
<dbReference type="Ensembl" id="ENSCCRT00000074655.2">
    <property type="protein sequence ID" value="ENSCCRP00000068897.2"/>
    <property type="gene ID" value="ENSCCRG00000053573.1"/>
</dbReference>
<name>A0A8C1DYX1_CYPCA</name>
<feature type="domain" description="UBZ1-type" evidence="8">
    <location>
        <begin position="716"/>
        <end position="742"/>
    </location>
</feature>
<organism evidence="9 10">
    <name type="scientific">Cyprinus carpio carpio</name>
    <dbReference type="NCBI Taxonomy" id="630221"/>
    <lineage>
        <taxon>Eukaryota</taxon>
        <taxon>Metazoa</taxon>
        <taxon>Chordata</taxon>
        <taxon>Craniata</taxon>
        <taxon>Vertebrata</taxon>
        <taxon>Euteleostomi</taxon>
        <taxon>Actinopterygii</taxon>
        <taxon>Neopterygii</taxon>
        <taxon>Teleostei</taxon>
        <taxon>Ostariophysi</taxon>
        <taxon>Cypriniformes</taxon>
        <taxon>Cyprinidae</taxon>
        <taxon>Cyprininae</taxon>
        <taxon>Cyprinus</taxon>
    </lineage>
</organism>
<keyword evidence="2 5" id="KW-0863">Zinc-finger</keyword>
<keyword evidence="4 6" id="KW-0175">Coiled coil</keyword>
<dbReference type="Gene3D" id="2.60.40.2840">
    <property type="match status" value="1"/>
</dbReference>
<feature type="compositionally biased region" description="Basic and acidic residues" evidence="7">
    <location>
        <begin position="316"/>
        <end position="325"/>
    </location>
</feature>
<feature type="coiled-coil region" evidence="6">
    <location>
        <begin position="556"/>
        <end position="590"/>
    </location>
</feature>
<keyword evidence="10" id="KW-1185">Reference proteome</keyword>
<evidence type="ECO:0000256" key="6">
    <source>
        <dbReference type="SAM" id="Coils"/>
    </source>
</evidence>
<evidence type="ECO:0000256" key="4">
    <source>
        <dbReference type="ARBA" id="ARBA00023054"/>
    </source>
</evidence>
<dbReference type="Gene3D" id="6.20.250.40">
    <property type="match status" value="1"/>
</dbReference>
<evidence type="ECO:0000256" key="2">
    <source>
        <dbReference type="ARBA" id="ARBA00022771"/>
    </source>
</evidence>
<evidence type="ECO:0000313" key="9">
    <source>
        <dbReference type="Ensembl" id="ENSCCRP00000068897.2"/>
    </source>
</evidence>
<accession>A0A8C1DYX1</accession>